<evidence type="ECO:0000313" key="4">
    <source>
        <dbReference type="EMBL" id="EEC45793.1"/>
    </source>
</evidence>
<dbReference type="SUPFAM" id="SSF50891">
    <property type="entry name" value="Cyclophilin-like"/>
    <property type="match status" value="1"/>
</dbReference>
<dbReference type="Pfam" id="PF00160">
    <property type="entry name" value="Pro_isomerase"/>
    <property type="match status" value="1"/>
</dbReference>
<feature type="domain" description="PPIase cyclophilin-type" evidence="3">
    <location>
        <begin position="13"/>
        <end position="136"/>
    </location>
</feature>
<dbReference type="RefSeq" id="XP_002182506.1">
    <property type="nucleotide sequence ID" value="XM_002182470.1"/>
</dbReference>
<comment type="subcellular location">
    <subcellularLocation>
        <location evidence="1">Nucleus</location>
    </subcellularLocation>
</comment>
<organism evidence="4 5">
    <name type="scientific">Phaeodactylum tricornutum (strain CCAP 1055/1)</name>
    <dbReference type="NCBI Taxonomy" id="556484"/>
    <lineage>
        <taxon>Eukaryota</taxon>
        <taxon>Sar</taxon>
        <taxon>Stramenopiles</taxon>
        <taxon>Ochrophyta</taxon>
        <taxon>Bacillariophyta</taxon>
        <taxon>Bacillariophyceae</taxon>
        <taxon>Bacillariophycidae</taxon>
        <taxon>Naviculales</taxon>
        <taxon>Phaeodactylaceae</taxon>
        <taxon>Phaeodactylum</taxon>
    </lineage>
</organism>
<evidence type="ECO:0000313" key="5">
    <source>
        <dbReference type="Proteomes" id="UP000000759"/>
    </source>
</evidence>
<dbReference type="InterPro" id="IPR002130">
    <property type="entry name" value="Cyclophilin-type_PPIase_dom"/>
</dbReference>
<dbReference type="EMBL" id="CM000618">
    <property type="protein sequence ID" value="EEC45793.1"/>
    <property type="molecule type" value="Genomic_DNA"/>
</dbReference>
<dbReference type="OrthoDB" id="45365at2759"/>
<feature type="non-terminal residue" evidence="4">
    <location>
        <position position="171"/>
    </location>
</feature>
<proteinExistence type="predicted"/>
<dbReference type="eggNOG" id="KOG0883">
    <property type="taxonomic scope" value="Eukaryota"/>
</dbReference>
<dbReference type="STRING" id="556484.B7G634"/>
<keyword evidence="5" id="KW-1185">Reference proteome</keyword>
<evidence type="ECO:0000256" key="1">
    <source>
        <dbReference type="ARBA" id="ARBA00004123"/>
    </source>
</evidence>
<dbReference type="PANTHER" id="PTHR45625:SF6">
    <property type="entry name" value="SPLICEOSOME-ASSOCIATED PROTEIN CWC27 HOMOLOG"/>
    <property type="match status" value="1"/>
</dbReference>
<dbReference type="InterPro" id="IPR029000">
    <property type="entry name" value="Cyclophilin-like_dom_sf"/>
</dbReference>
<dbReference type="Gene3D" id="2.40.100.10">
    <property type="entry name" value="Cyclophilin-like"/>
    <property type="match status" value="1"/>
</dbReference>
<dbReference type="PaxDb" id="2850-Phatr14783"/>
<protein>
    <recommendedName>
        <fullName evidence="3">PPIase cyclophilin-type domain-containing protein</fullName>
    </recommendedName>
</protein>
<keyword evidence="2" id="KW-0539">Nucleus</keyword>
<name>B7G634_PHATC</name>
<reference evidence="5" key="2">
    <citation type="submission" date="2008-08" db="EMBL/GenBank/DDBJ databases">
        <authorList>
            <consortium name="Diatom Consortium"/>
            <person name="Grigoriev I."/>
            <person name="Grimwood J."/>
            <person name="Kuo A."/>
            <person name="Otillar R.P."/>
            <person name="Salamov A."/>
            <person name="Detter J.C."/>
            <person name="Lindquist E."/>
            <person name="Shapiro H."/>
            <person name="Lucas S."/>
            <person name="Glavina del Rio T."/>
            <person name="Pitluck S."/>
            <person name="Rokhsar D."/>
            <person name="Bowler C."/>
        </authorList>
    </citation>
    <scope>GENOME REANNOTATION</scope>
    <source>
        <strain evidence="5">CCAP 1055/1</strain>
    </source>
</reference>
<sequence>MAHVEETATVVCGTTKGDLELELHRAWSPHGYDRAVDLFERGYYDHTHFFRAVPNFLVQFGITYSADPNLVQLGRSTIPDDPQLPHKIPFEPGTISFAGGGPNSRTSQLFIAYRGASSFGQELWETPIGKVVGGFEHALDFYSYGDMPPWGAGPVQGKIHGGREYIDQEFP</sequence>
<gene>
    <name evidence="4" type="ORF">PHATRDRAFT_14783</name>
</gene>
<dbReference type="InParanoid" id="B7G634"/>
<dbReference type="GO" id="GO:0003755">
    <property type="term" value="F:peptidyl-prolyl cis-trans isomerase activity"/>
    <property type="evidence" value="ECO:0007669"/>
    <property type="project" value="InterPro"/>
</dbReference>
<dbReference type="GO" id="GO:0071013">
    <property type="term" value="C:catalytic step 2 spliceosome"/>
    <property type="evidence" value="ECO:0007669"/>
    <property type="project" value="TreeGrafter"/>
</dbReference>
<dbReference type="PROSITE" id="PS50072">
    <property type="entry name" value="CSA_PPIASE_2"/>
    <property type="match status" value="1"/>
</dbReference>
<evidence type="ECO:0000256" key="2">
    <source>
        <dbReference type="ARBA" id="ARBA00023242"/>
    </source>
</evidence>
<dbReference type="PANTHER" id="PTHR45625">
    <property type="entry name" value="PEPTIDYL-PROLYL CIS-TRANS ISOMERASE-RELATED"/>
    <property type="match status" value="1"/>
</dbReference>
<evidence type="ECO:0000259" key="3">
    <source>
        <dbReference type="PROSITE" id="PS50072"/>
    </source>
</evidence>
<dbReference type="InterPro" id="IPR044666">
    <property type="entry name" value="Cyclophilin_A-like"/>
</dbReference>
<dbReference type="HOGENOM" id="CLU_999134_0_0_1"/>
<dbReference type="KEGG" id="pti:PHATRDRAFT_14783"/>
<dbReference type="AlphaFoldDB" id="B7G634"/>
<reference evidence="4 5" key="1">
    <citation type="journal article" date="2008" name="Nature">
        <title>The Phaeodactylum genome reveals the evolutionary history of diatom genomes.</title>
        <authorList>
            <person name="Bowler C."/>
            <person name="Allen A.E."/>
            <person name="Badger J.H."/>
            <person name="Grimwood J."/>
            <person name="Jabbari K."/>
            <person name="Kuo A."/>
            <person name="Maheswari U."/>
            <person name="Martens C."/>
            <person name="Maumus F."/>
            <person name="Otillar R.P."/>
            <person name="Rayko E."/>
            <person name="Salamov A."/>
            <person name="Vandepoele K."/>
            <person name="Beszteri B."/>
            <person name="Gruber A."/>
            <person name="Heijde M."/>
            <person name="Katinka M."/>
            <person name="Mock T."/>
            <person name="Valentin K."/>
            <person name="Verret F."/>
            <person name="Berges J.A."/>
            <person name="Brownlee C."/>
            <person name="Cadoret J.P."/>
            <person name="Chiovitti A."/>
            <person name="Choi C.J."/>
            <person name="Coesel S."/>
            <person name="De Martino A."/>
            <person name="Detter J.C."/>
            <person name="Durkin C."/>
            <person name="Falciatore A."/>
            <person name="Fournet J."/>
            <person name="Haruta M."/>
            <person name="Huysman M.J."/>
            <person name="Jenkins B.D."/>
            <person name="Jiroutova K."/>
            <person name="Jorgensen R.E."/>
            <person name="Joubert Y."/>
            <person name="Kaplan A."/>
            <person name="Kroger N."/>
            <person name="Kroth P.G."/>
            <person name="La Roche J."/>
            <person name="Lindquist E."/>
            <person name="Lommer M."/>
            <person name="Martin-Jezequel V."/>
            <person name="Lopez P.J."/>
            <person name="Lucas S."/>
            <person name="Mangogna M."/>
            <person name="McGinnis K."/>
            <person name="Medlin L.K."/>
            <person name="Montsant A."/>
            <person name="Oudot-Le Secq M.P."/>
            <person name="Napoli C."/>
            <person name="Obornik M."/>
            <person name="Parker M.S."/>
            <person name="Petit J.L."/>
            <person name="Porcel B.M."/>
            <person name="Poulsen N."/>
            <person name="Robison M."/>
            <person name="Rychlewski L."/>
            <person name="Rynearson T.A."/>
            <person name="Schmutz J."/>
            <person name="Shapiro H."/>
            <person name="Siaut M."/>
            <person name="Stanley M."/>
            <person name="Sussman M.R."/>
            <person name="Taylor A.R."/>
            <person name="Vardi A."/>
            <person name="von Dassow P."/>
            <person name="Vyverman W."/>
            <person name="Willis A."/>
            <person name="Wyrwicz L.S."/>
            <person name="Rokhsar D.S."/>
            <person name="Weissenbach J."/>
            <person name="Armbrust E.V."/>
            <person name="Green B.R."/>
            <person name="Van de Peer Y."/>
            <person name="Grigoriev I.V."/>
        </authorList>
    </citation>
    <scope>NUCLEOTIDE SEQUENCE [LARGE SCALE GENOMIC DNA]</scope>
    <source>
        <strain evidence="4 5">CCAP 1055/1</strain>
    </source>
</reference>
<dbReference type="GeneID" id="7203286"/>
<dbReference type="Proteomes" id="UP000000759">
    <property type="component" value="Chromosome 16"/>
</dbReference>
<accession>B7G634</accession>